<accession>A0ABR7IKL1</accession>
<dbReference type="Proteomes" id="UP000649826">
    <property type="component" value="Unassembled WGS sequence"/>
</dbReference>
<dbReference type="NCBIfam" id="TIGR02129">
    <property type="entry name" value="hisA_euk"/>
    <property type="match status" value="1"/>
</dbReference>
<dbReference type="InterPro" id="IPR013785">
    <property type="entry name" value="Aldolase_TIM"/>
</dbReference>
<dbReference type="CDD" id="cd04723">
    <property type="entry name" value="HisA_HisF"/>
    <property type="match status" value="1"/>
</dbReference>
<evidence type="ECO:0000256" key="2">
    <source>
        <dbReference type="ARBA" id="ARBA00022605"/>
    </source>
</evidence>
<sequence>MRFRPCIDIHNGKVKQIVGGSLTDVQDQAEENFVSEQDGAFYSRLYREAGLSGGHVILLNSQDSPYYEATRAQAFLALKAYPGGLQLGGGVNPQNAGVYLDAGASHVIVTSYVFRDGRISWEKLEEMEQAAGREHLVLDLSCRKKENSYYIVTDRWQKFTDVPVTLETMEELGEHCDEFLVHAVDVEGKAHGVETELAELLSGYTKRPVTYAGGVGSMADIELLRKYGKNNLDVTVGSALDLFGGKIPFRELAELR</sequence>
<name>A0ABR7IKL1_9FIRM</name>
<dbReference type="GO" id="GO:0016853">
    <property type="term" value="F:isomerase activity"/>
    <property type="evidence" value="ECO:0007669"/>
    <property type="project" value="UniProtKB-KW"/>
</dbReference>
<proteinExistence type="inferred from homology"/>
<dbReference type="InterPro" id="IPR044524">
    <property type="entry name" value="Isoase_HisA-like"/>
</dbReference>
<dbReference type="EMBL" id="JACOQG010000024">
    <property type="protein sequence ID" value="MBC5780566.1"/>
    <property type="molecule type" value="Genomic_DNA"/>
</dbReference>
<keyword evidence="2 6" id="KW-0028">Amino-acid biosynthesis</keyword>
<dbReference type="InterPro" id="IPR011060">
    <property type="entry name" value="RibuloseP-bd_barrel"/>
</dbReference>
<dbReference type="InterPro" id="IPR011858">
    <property type="entry name" value="His6/HISN3"/>
</dbReference>
<dbReference type="RefSeq" id="WP_186995362.1">
    <property type="nucleotide sequence ID" value="NZ_JACOQG010000024.1"/>
</dbReference>
<dbReference type="Pfam" id="PF00977">
    <property type="entry name" value="His_biosynth"/>
    <property type="match status" value="1"/>
</dbReference>
<protein>
    <submittedName>
        <fullName evidence="7">Phosphoribosylformimino-5-aminoimidazole carboxamide ribotide isomerase</fullName>
    </submittedName>
</protein>
<comment type="pathway">
    <text evidence="5">Amino-acid biosynthesis.</text>
</comment>
<evidence type="ECO:0000256" key="6">
    <source>
        <dbReference type="RuleBase" id="RU003657"/>
    </source>
</evidence>
<dbReference type="Gene3D" id="3.20.20.70">
    <property type="entry name" value="Aldolase class I"/>
    <property type="match status" value="1"/>
</dbReference>
<keyword evidence="4 7" id="KW-0413">Isomerase</keyword>
<organism evidence="7 8">
    <name type="scientific">Blautia difficilis</name>
    <dbReference type="NCBI Taxonomy" id="2763027"/>
    <lineage>
        <taxon>Bacteria</taxon>
        <taxon>Bacillati</taxon>
        <taxon>Bacillota</taxon>
        <taxon>Clostridia</taxon>
        <taxon>Lachnospirales</taxon>
        <taxon>Lachnospiraceae</taxon>
        <taxon>Blautia</taxon>
    </lineage>
</organism>
<keyword evidence="8" id="KW-1185">Reference proteome</keyword>
<keyword evidence="3 6" id="KW-0368">Histidine biosynthesis</keyword>
<evidence type="ECO:0000313" key="7">
    <source>
        <dbReference type="EMBL" id="MBC5780566.1"/>
    </source>
</evidence>
<dbReference type="InterPro" id="IPR006062">
    <property type="entry name" value="His_biosynth"/>
</dbReference>
<comment type="caution">
    <text evidence="7">The sequence shown here is derived from an EMBL/GenBank/DDBJ whole genome shotgun (WGS) entry which is preliminary data.</text>
</comment>
<dbReference type="PANTHER" id="PTHR43090">
    <property type="entry name" value="1-(5-PHOSPHORIBOSYL)-5-[(5-PHOSPHORIBOSYLAMINO)METHYLIDENEAMINO] IMIDAZOLE-4-CARBOXAMIDE ISOMERASE"/>
    <property type="match status" value="1"/>
</dbReference>
<evidence type="ECO:0000256" key="5">
    <source>
        <dbReference type="ARBA" id="ARBA00029440"/>
    </source>
</evidence>
<comment type="similarity">
    <text evidence="1 6">Belongs to the HisA/HisF family.</text>
</comment>
<gene>
    <name evidence="7" type="primary">hisA</name>
    <name evidence="7" type="ORF">H8Z82_13080</name>
</gene>
<dbReference type="PANTHER" id="PTHR43090:SF2">
    <property type="entry name" value="1-(5-PHOSPHORIBOSYL)-5-[(5-PHOSPHORIBOSYLAMINO)METHYLIDENEAMINO] IMIDAZOLE-4-CARBOXAMIDE ISOMERASE"/>
    <property type="match status" value="1"/>
</dbReference>
<evidence type="ECO:0000256" key="3">
    <source>
        <dbReference type="ARBA" id="ARBA00023102"/>
    </source>
</evidence>
<evidence type="ECO:0000256" key="4">
    <source>
        <dbReference type="ARBA" id="ARBA00023235"/>
    </source>
</evidence>
<evidence type="ECO:0000256" key="1">
    <source>
        <dbReference type="ARBA" id="ARBA00009667"/>
    </source>
</evidence>
<reference evidence="7 8" key="1">
    <citation type="submission" date="2020-08" db="EMBL/GenBank/DDBJ databases">
        <title>Genome public.</title>
        <authorList>
            <person name="Liu C."/>
            <person name="Sun Q."/>
        </authorList>
    </citation>
    <scope>NUCLEOTIDE SEQUENCE [LARGE SCALE GENOMIC DNA]</scope>
    <source>
        <strain evidence="7 8">M29</strain>
    </source>
</reference>
<dbReference type="SUPFAM" id="SSF51366">
    <property type="entry name" value="Ribulose-phoshate binding barrel"/>
    <property type="match status" value="1"/>
</dbReference>
<evidence type="ECO:0000313" key="8">
    <source>
        <dbReference type="Proteomes" id="UP000649826"/>
    </source>
</evidence>